<organism evidence="1 2">
    <name type="scientific">Noviherbaspirillum pedocola</name>
    <dbReference type="NCBI Taxonomy" id="2801341"/>
    <lineage>
        <taxon>Bacteria</taxon>
        <taxon>Pseudomonadati</taxon>
        <taxon>Pseudomonadota</taxon>
        <taxon>Betaproteobacteria</taxon>
        <taxon>Burkholderiales</taxon>
        <taxon>Oxalobacteraceae</taxon>
        <taxon>Noviherbaspirillum</taxon>
    </lineage>
</organism>
<proteinExistence type="predicted"/>
<evidence type="ECO:0000313" key="2">
    <source>
        <dbReference type="Proteomes" id="UP000622890"/>
    </source>
</evidence>
<gene>
    <name evidence="1" type="ORF">JJB74_03290</name>
</gene>
<dbReference type="AlphaFoldDB" id="A0A934W024"/>
<reference evidence="1" key="1">
    <citation type="submission" date="2021-01" db="EMBL/GenBank/DDBJ databases">
        <title>Genome sequence of strain Noviherbaspirillum sp. DKR-6.</title>
        <authorList>
            <person name="Chaudhary D.K."/>
        </authorList>
    </citation>
    <scope>NUCLEOTIDE SEQUENCE</scope>
    <source>
        <strain evidence="1">DKR-6</strain>
    </source>
</reference>
<comment type="caution">
    <text evidence="1">The sequence shown here is derived from an EMBL/GenBank/DDBJ whole genome shotgun (WGS) entry which is preliminary data.</text>
</comment>
<accession>A0A934W024</accession>
<protein>
    <submittedName>
        <fullName evidence="1">Uncharacterized protein</fullName>
    </submittedName>
</protein>
<sequence length="961" mass="109510">MKRRLDDRTSPVRTLPYVSTGTLTDLPHDVMPNIWLRLPEETMAALLCTSKRFHSDQRLFTARALERKIALTARPTFLGNGTHSPDIEAVQALLNDTNLDSIGLARCLELFIDAQAFSCPSDAFYETCFSALEKLDRYARGRALEKIFQYWILEQYRLLGNNFAPFLLKIIGEREDWELGLAEEFELAFMSEQSRATIKIWLFFVISCKNDEFCKNSAKASTALIDFMKNVEEGEMIHALSWIPCLHNRNVLTKNNAGSAAQPEVALIMAYYEYCDRIDPVLSAKVHSASLELLQLHNGDHIFQDPSQYWRSNQTVRQTTCEALVRTLLQLDDEASIDLLQYPLHRIRHTFGGHDFYKLQIMHVCEKTMKSACRSRAGLGAQLMLIDVLSSFPCHAASNNIRIFHSVEPFWRNLPATALTADALAMFSCMTAYMKNTELQSNMFDWLIKYLQTNPYSGNIRLVCLLAYLSAFLDHEKKFTLQLFLQNIVESMSGAHRDKLTSSLKGANFLANKFAEWNVEMSAFYSTLWRDHDLSTGHEDWDVCKRKERELILSENCHEEFIASFFLQLNAIRTWPELQKNYVFEPFSFFGDNDSPENSTTITSDSAQQELRKLETVLSPAAQLQYLKILLNSGHHGHGIQFLALAVLKYRELPPLSSVAQFSPTPVWLHGHAQMPSVFHIKSILEIFRKNKSDLPLIIEAGRGVTFANNKHIVSFLPFWHKLLKEYSSADRYRLLTMIASSHYFITGTPTSGDLAFTQVMSKLARYLRDGDKPDYLNRLAQRIDITISESGVHLFAPIKAVAASIPPEFGSRLQLQAIAICVHVQKLASLIRDRTNRGEKLHPLEKVGRIIAAPRDRRLSFSDIKMIFKWISHLENGSDISLKLACTSLSTEKWELVLSAYQASPDWEAALVAEYEQRPERLLVLIECIPDGRLALNTLLHGPLIESDAVEFFQEEGNAW</sequence>
<dbReference type="RefSeq" id="WP_200590367.1">
    <property type="nucleotide sequence ID" value="NZ_JAEPBG010000001.1"/>
</dbReference>
<keyword evidence="2" id="KW-1185">Reference proteome</keyword>
<evidence type="ECO:0000313" key="1">
    <source>
        <dbReference type="EMBL" id="MBK4733631.1"/>
    </source>
</evidence>
<dbReference type="Proteomes" id="UP000622890">
    <property type="component" value="Unassembled WGS sequence"/>
</dbReference>
<dbReference type="EMBL" id="JAEPBG010000001">
    <property type="protein sequence ID" value="MBK4733631.1"/>
    <property type="molecule type" value="Genomic_DNA"/>
</dbReference>
<name>A0A934W024_9BURK</name>